<gene>
    <name evidence="12" type="primary">corA</name>
    <name evidence="13" type="ORF">DespoDRAFT_00705</name>
</gene>
<evidence type="ECO:0000256" key="3">
    <source>
        <dbReference type="ARBA" id="ARBA00022448"/>
    </source>
</evidence>
<organism evidence="13 14">
    <name type="scientific">Desulfobacter postgatei 2ac9</name>
    <dbReference type="NCBI Taxonomy" id="879212"/>
    <lineage>
        <taxon>Bacteria</taxon>
        <taxon>Pseudomonadati</taxon>
        <taxon>Thermodesulfobacteriota</taxon>
        <taxon>Desulfobacteria</taxon>
        <taxon>Desulfobacterales</taxon>
        <taxon>Desulfobacteraceae</taxon>
        <taxon>Desulfobacter</taxon>
    </lineage>
</organism>
<dbReference type="PANTHER" id="PTHR46494:SF1">
    <property type="entry name" value="CORA FAMILY METAL ION TRANSPORTER (EUROFUNG)"/>
    <property type="match status" value="1"/>
</dbReference>
<evidence type="ECO:0000256" key="6">
    <source>
        <dbReference type="ARBA" id="ARBA00022842"/>
    </source>
</evidence>
<evidence type="ECO:0000313" key="13">
    <source>
        <dbReference type="EMBL" id="EIM62699.1"/>
    </source>
</evidence>
<reference evidence="13 14" key="2">
    <citation type="submission" date="2012-02" db="EMBL/GenBank/DDBJ databases">
        <title>Improved High-Quality Draft sequence of Desulfobacter postgatei 2ac9.</title>
        <authorList>
            <consortium name="US DOE Joint Genome Institute"/>
            <person name="Lucas S."/>
            <person name="Han J."/>
            <person name="Lapidus A."/>
            <person name="Cheng J.-F."/>
            <person name="Goodwin L."/>
            <person name="Pitluck S."/>
            <person name="Peters L."/>
            <person name="Ovchinnikova G."/>
            <person name="Held B."/>
            <person name="Detter J.C."/>
            <person name="Han C."/>
            <person name="Tapia R."/>
            <person name="Land M."/>
            <person name="Hauser L."/>
            <person name="Kyrpides N."/>
            <person name="Ivanova N."/>
            <person name="Pagani I."/>
            <person name="Orellana R."/>
            <person name="Lovley D."/>
            <person name="Woyke T."/>
        </authorList>
    </citation>
    <scope>NUCLEOTIDE SEQUENCE [LARGE SCALE GENOMIC DNA]</scope>
    <source>
        <strain evidence="13 14">2ac9</strain>
    </source>
</reference>
<dbReference type="Proteomes" id="UP000005778">
    <property type="component" value="Chromosome"/>
</dbReference>
<dbReference type="STRING" id="879212.DespoDRAFT_00705"/>
<dbReference type="Gene3D" id="3.30.460.20">
    <property type="entry name" value="CorA soluble domain-like"/>
    <property type="match status" value="1"/>
</dbReference>
<protein>
    <recommendedName>
        <fullName evidence="12">Magnesium transport protein CorA</fullName>
    </recommendedName>
</protein>
<dbReference type="InterPro" id="IPR002523">
    <property type="entry name" value="MgTranspt_CorA/ZnTranspt_ZntB"/>
</dbReference>
<keyword evidence="4 12" id="KW-1003">Cell membrane</keyword>
<name>I5AZN6_9BACT</name>
<keyword evidence="3 12" id="KW-0813">Transport</keyword>
<dbReference type="InterPro" id="IPR045863">
    <property type="entry name" value="CorA_TM1_TM2"/>
</dbReference>
<dbReference type="SUPFAM" id="SSF143865">
    <property type="entry name" value="CorA soluble domain-like"/>
    <property type="match status" value="1"/>
</dbReference>
<evidence type="ECO:0000256" key="9">
    <source>
        <dbReference type="ARBA" id="ARBA00023136"/>
    </source>
</evidence>
<dbReference type="Pfam" id="PF01544">
    <property type="entry name" value="CorA"/>
    <property type="match status" value="1"/>
</dbReference>
<evidence type="ECO:0000256" key="1">
    <source>
        <dbReference type="ARBA" id="ARBA00004651"/>
    </source>
</evidence>
<dbReference type="Gene3D" id="1.20.58.340">
    <property type="entry name" value="Magnesium transport protein CorA, transmembrane region"/>
    <property type="match status" value="2"/>
</dbReference>
<dbReference type="OrthoDB" id="9803416at2"/>
<dbReference type="PANTHER" id="PTHR46494">
    <property type="entry name" value="CORA FAMILY METAL ION TRANSPORTER (EUROFUNG)"/>
    <property type="match status" value="1"/>
</dbReference>
<dbReference type="InterPro" id="IPR045861">
    <property type="entry name" value="CorA_cytoplasmic_dom"/>
</dbReference>
<dbReference type="AlphaFoldDB" id="I5AZN6"/>
<dbReference type="EMBL" id="CM001488">
    <property type="protein sequence ID" value="EIM62699.1"/>
    <property type="molecule type" value="Genomic_DNA"/>
</dbReference>
<keyword evidence="5 12" id="KW-0812">Transmembrane</keyword>
<proteinExistence type="inferred from homology"/>
<keyword evidence="14" id="KW-1185">Reference proteome</keyword>
<evidence type="ECO:0000256" key="2">
    <source>
        <dbReference type="ARBA" id="ARBA00009765"/>
    </source>
</evidence>
<dbReference type="InterPro" id="IPR004488">
    <property type="entry name" value="Mg/Co-transport_prot_CorA"/>
</dbReference>
<dbReference type="GO" id="GO:0050897">
    <property type="term" value="F:cobalt ion binding"/>
    <property type="evidence" value="ECO:0007669"/>
    <property type="project" value="TreeGrafter"/>
</dbReference>
<dbReference type="FunFam" id="1.20.58.340:FF:000004">
    <property type="entry name" value="Magnesium transport protein CorA"/>
    <property type="match status" value="1"/>
</dbReference>
<evidence type="ECO:0000256" key="10">
    <source>
        <dbReference type="ARBA" id="ARBA00034269"/>
    </source>
</evidence>
<evidence type="ECO:0000256" key="11">
    <source>
        <dbReference type="ARBA" id="ARBA00045497"/>
    </source>
</evidence>
<comment type="function">
    <text evidence="11">Mediates influx of magnesium ions. Alternates between open and closed states. Activated by low cytoplasmic Mg(2+) levels. Inactive when cytoplasmic Mg(2+) levels are high.</text>
</comment>
<keyword evidence="8 12" id="KW-0406">Ion transport</keyword>
<dbReference type="NCBIfam" id="TIGR00383">
    <property type="entry name" value="corA"/>
    <property type="match status" value="1"/>
</dbReference>
<feature type="transmembrane region" description="Helical" evidence="12">
    <location>
        <begin position="328"/>
        <end position="348"/>
    </location>
</feature>
<dbReference type="RefSeq" id="WP_004071396.1">
    <property type="nucleotide sequence ID" value="NZ_CM001488.1"/>
</dbReference>
<dbReference type="GO" id="GO:0015095">
    <property type="term" value="F:magnesium ion transmembrane transporter activity"/>
    <property type="evidence" value="ECO:0007669"/>
    <property type="project" value="UniProtKB-UniRule"/>
</dbReference>
<dbReference type="GO" id="GO:0015087">
    <property type="term" value="F:cobalt ion transmembrane transporter activity"/>
    <property type="evidence" value="ECO:0007669"/>
    <property type="project" value="UniProtKB-UniRule"/>
</dbReference>
<keyword evidence="7 12" id="KW-1133">Transmembrane helix</keyword>
<dbReference type="CDD" id="cd12828">
    <property type="entry name" value="TmCorA-like_1"/>
    <property type="match status" value="1"/>
</dbReference>
<keyword evidence="9 12" id="KW-0472">Membrane</keyword>
<feature type="transmembrane region" description="Helical" evidence="12">
    <location>
        <begin position="293"/>
        <end position="316"/>
    </location>
</feature>
<keyword evidence="6 12" id="KW-0460">Magnesium</keyword>
<comment type="subcellular location">
    <subcellularLocation>
        <location evidence="1">Cell membrane</location>
        <topology evidence="1">Multi-pass membrane protein</topology>
    </subcellularLocation>
    <subcellularLocation>
        <location evidence="12">Membrane</location>
        <topology evidence="12">Multi-pass membrane protein</topology>
    </subcellularLocation>
</comment>
<dbReference type="HOGENOM" id="CLU_007127_0_0_7"/>
<dbReference type="GO" id="GO:0005886">
    <property type="term" value="C:plasma membrane"/>
    <property type="evidence" value="ECO:0007669"/>
    <property type="project" value="UniProtKB-SubCell"/>
</dbReference>
<evidence type="ECO:0000313" key="14">
    <source>
        <dbReference type="Proteomes" id="UP000005778"/>
    </source>
</evidence>
<dbReference type="SUPFAM" id="SSF144083">
    <property type="entry name" value="Magnesium transport protein CorA, transmembrane region"/>
    <property type="match status" value="1"/>
</dbReference>
<sequence>MPRFFNKLEKKAGSSPGLQIDARAASGTASDICVLIYSKDSLETYHPPDIDAALPLIQKNKTAWIQMTGIHDHFAFSRMGELFNIHTLTLEDMVTPSHPPKFEDFDNYYYVTLKQLAFDPKKDEISETQVSMAVMENLVIFVQDRPSPCLNAVEKRLHAGRGKLRTAGPGYLAYALIDAVVDQALDVIGQIASAVESVERDMLEDLNPGHLEQIHRLKREVIFFNKQLRPVRGAILSLIKSESPFVPDTTIRFYADILDHVNHVLDAVTSLQELLSSMLDFYMSAQGNRMNEVMTILTIISTIFIPLSFLAGIYGMNFKFMPELEWQWGYFVLLGSMAMIGGAMVFYFKKKGWF</sequence>
<evidence type="ECO:0000256" key="7">
    <source>
        <dbReference type="ARBA" id="ARBA00022989"/>
    </source>
</evidence>
<comment type="catalytic activity">
    <reaction evidence="10">
        <text>Mg(2+)(in) = Mg(2+)(out)</text>
        <dbReference type="Rhea" id="RHEA:29827"/>
        <dbReference type="ChEBI" id="CHEBI:18420"/>
    </reaction>
</comment>
<accession>I5AZN6</accession>
<comment type="similarity">
    <text evidence="2 12">Belongs to the CorA metal ion transporter (MIT) (TC 1.A.35) family.</text>
</comment>
<dbReference type="eggNOG" id="COG0598">
    <property type="taxonomic scope" value="Bacteria"/>
</dbReference>
<evidence type="ECO:0000256" key="12">
    <source>
        <dbReference type="RuleBase" id="RU362010"/>
    </source>
</evidence>
<reference evidence="13 14" key="1">
    <citation type="submission" date="2011-09" db="EMBL/GenBank/DDBJ databases">
        <authorList>
            <consortium name="US DOE Joint Genome Institute (JGI-PGF)"/>
            <person name="Lucas S."/>
            <person name="Han J."/>
            <person name="Lapidus A."/>
            <person name="Cheng J.-F."/>
            <person name="Goodwin L."/>
            <person name="Pitluck S."/>
            <person name="Peters L."/>
            <person name="Land M.L."/>
            <person name="Hauser L."/>
            <person name="Orellana R."/>
            <person name="Lovley D."/>
            <person name="Woyke T.J."/>
        </authorList>
    </citation>
    <scope>NUCLEOTIDE SEQUENCE [LARGE SCALE GENOMIC DNA]</scope>
    <source>
        <strain evidence="13 14">2ac9</strain>
    </source>
</reference>
<evidence type="ECO:0000256" key="5">
    <source>
        <dbReference type="ARBA" id="ARBA00022692"/>
    </source>
</evidence>
<evidence type="ECO:0000256" key="4">
    <source>
        <dbReference type="ARBA" id="ARBA00022475"/>
    </source>
</evidence>
<dbReference type="GO" id="GO:0000287">
    <property type="term" value="F:magnesium ion binding"/>
    <property type="evidence" value="ECO:0007669"/>
    <property type="project" value="TreeGrafter"/>
</dbReference>
<evidence type="ECO:0000256" key="8">
    <source>
        <dbReference type="ARBA" id="ARBA00023065"/>
    </source>
</evidence>